<keyword evidence="2" id="KW-1185">Reference proteome</keyword>
<protein>
    <submittedName>
        <fullName evidence="1">Uncharacterized protein</fullName>
    </submittedName>
</protein>
<dbReference type="RefSeq" id="WP_266597540.1">
    <property type="nucleotide sequence ID" value="NZ_JAPHNL010000057.1"/>
</dbReference>
<sequence length="98" mass="10428">MTSVNIAGLDRAAVLAALYNASKPQGLGFLDPRSIAPMTAQRAAEVLAEAGQDPYFDYLQGRVMKIRLSDELDPRLYDRDNGDGACAAAIDGLRNAAS</sequence>
<dbReference type="Proteomes" id="UP001163064">
    <property type="component" value="Unassembled WGS sequence"/>
</dbReference>
<organism evidence="1 2">
    <name type="scientific">Streptomyces beihaiensis</name>
    <dbReference type="NCBI Taxonomy" id="2984495"/>
    <lineage>
        <taxon>Bacteria</taxon>
        <taxon>Bacillati</taxon>
        <taxon>Actinomycetota</taxon>
        <taxon>Actinomycetes</taxon>
        <taxon>Kitasatosporales</taxon>
        <taxon>Streptomycetaceae</taxon>
        <taxon>Streptomyces</taxon>
    </lineage>
</organism>
<evidence type="ECO:0000313" key="2">
    <source>
        <dbReference type="Proteomes" id="UP001163064"/>
    </source>
</evidence>
<name>A0ABT3TRD9_9ACTN</name>
<dbReference type="EMBL" id="JAPHNL010000057">
    <property type="protein sequence ID" value="MCX3059604.1"/>
    <property type="molecule type" value="Genomic_DNA"/>
</dbReference>
<comment type="caution">
    <text evidence="1">The sequence shown here is derived from an EMBL/GenBank/DDBJ whole genome shotgun (WGS) entry which is preliminary data.</text>
</comment>
<accession>A0ABT3TRD9</accession>
<gene>
    <name evidence="1" type="ORF">OFY01_07445</name>
</gene>
<reference evidence="1" key="1">
    <citation type="submission" date="2022-10" db="EMBL/GenBank/DDBJ databases">
        <title>Streptomyces beihaiensis sp. nov., a chitin degrading actinobacterium, isolated from shrimp pond soil.</title>
        <authorList>
            <person name="Xie J."/>
            <person name="Shen N."/>
        </authorList>
    </citation>
    <scope>NUCLEOTIDE SEQUENCE</scope>
    <source>
        <strain evidence="1">GXMU-J5</strain>
    </source>
</reference>
<evidence type="ECO:0000313" key="1">
    <source>
        <dbReference type="EMBL" id="MCX3059604.1"/>
    </source>
</evidence>
<proteinExistence type="predicted"/>